<dbReference type="OrthoDB" id="7345770at2"/>
<name>A0A2T0W064_9RHOB</name>
<reference evidence="2 3" key="1">
    <citation type="submission" date="2018-03" db="EMBL/GenBank/DDBJ databases">
        <title>Genomic Encyclopedia of Archaeal and Bacterial Type Strains, Phase II (KMG-II): from individual species to whole genera.</title>
        <authorList>
            <person name="Goeker M."/>
        </authorList>
    </citation>
    <scope>NUCLEOTIDE SEQUENCE [LARGE SCALE GENOMIC DNA]</scope>
    <source>
        <strain evidence="2 3">DSM 101533</strain>
    </source>
</reference>
<keyword evidence="1" id="KW-0812">Transmembrane</keyword>
<evidence type="ECO:0000313" key="2">
    <source>
        <dbReference type="EMBL" id="PRY78147.1"/>
    </source>
</evidence>
<keyword evidence="1" id="KW-1133">Transmembrane helix</keyword>
<keyword evidence="3" id="KW-1185">Reference proteome</keyword>
<evidence type="ECO:0000256" key="1">
    <source>
        <dbReference type="SAM" id="Phobius"/>
    </source>
</evidence>
<feature type="transmembrane region" description="Helical" evidence="1">
    <location>
        <begin position="15"/>
        <end position="42"/>
    </location>
</feature>
<dbReference type="Proteomes" id="UP000238007">
    <property type="component" value="Unassembled WGS sequence"/>
</dbReference>
<gene>
    <name evidence="2" type="ORF">CLV80_104111</name>
</gene>
<keyword evidence="1" id="KW-0472">Membrane</keyword>
<feature type="transmembrane region" description="Helical" evidence="1">
    <location>
        <begin position="63"/>
        <end position="81"/>
    </location>
</feature>
<dbReference type="RefSeq" id="WP_106356388.1">
    <property type="nucleotide sequence ID" value="NZ_PVTP01000004.1"/>
</dbReference>
<organism evidence="2 3">
    <name type="scientific">Yoonia maritima</name>
    <dbReference type="NCBI Taxonomy" id="1435347"/>
    <lineage>
        <taxon>Bacteria</taxon>
        <taxon>Pseudomonadati</taxon>
        <taxon>Pseudomonadota</taxon>
        <taxon>Alphaproteobacteria</taxon>
        <taxon>Rhodobacterales</taxon>
        <taxon>Paracoccaceae</taxon>
        <taxon>Yoonia</taxon>
    </lineage>
</organism>
<dbReference type="AlphaFoldDB" id="A0A2T0W064"/>
<dbReference type="EMBL" id="PVTP01000004">
    <property type="protein sequence ID" value="PRY78147.1"/>
    <property type="molecule type" value="Genomic_DNA"/>
</dbReference>
<proteinExistence type="predicted"/>
<sequence>MIDTLLSVTNLTSQAFIILGVIVLLAGVVRGFSGFACGLLFAAPTTMGFLIRQRLVTERLVPYYRPFCLILLVGLALIGLIRTQIA</sequence>
<comment type="caution">
    <text evidence="2">The sequence shown here is derived from an EMBL/GenBank/DDBJ whole genome shotgun (WGS) entry which is preliminary data.</text>
</comment>
<accession>A0A2T0W064</accession>
<protein>
    <submittedName>
        <fullName evidence="2">Uncharacterized protein</fullName>
    </submittedName>
</protein>
<evidence type="ECO:0000313" key="3">
    <source>
        <dbReference type="Proteomes" id="UP000238007"/>
    </source>
</evidence>